<dbReference type="SMART" id="SM00331">
    <property type="entry name" value="PP2C_SIG"/>
    <property type="match status" value="1"/>
</dbReference>
<keyword evidence="2" id="KW-1003">Cell membrane</keyword>
<dbReference type="SUPFAM" id="SSF103190">
    <property type="entry name" value="Sensory domain-like"/>
    <property type="match status" value="1"/>
</dbReference>
<dbReference type="RefSeq" id="WP_250986743.1">
    <property type="nucleotide sequence ID" value="NZ_QFDM01000001.1"/>
</dbReference>
<dbReference type="CDD" id="cd06225">
    <property type="entry name" value="HAMP"/>
    <property type="match status" value="1"/>
</dbReference>
<feature type="domain" description="HAMP" evidence="8">
    <location>
        <begin position="408"/>
        <end position="460"/>
    </location>
</feature>
<accession>A0ABD4TF38</accession>
<dbReference type="SMART" id="SM00304">
    <property type="entry name" value="HAMP"/>
    <property type="match status" value="1"/>
</dbReference>
<evidence type="ECO:0000313" key="10">
    <source>
        <dbReference type="EMBL" id="MCM2465514.1"/>
    </source>
</evidence>
<dbReference type="SUPFAM" id="SSF81606">
    <property type="entry name" value="PP2C-like"/>
    <property type="match status" value="1"/>
</dbReference>
<feature type="domain" description="PPM-type phosphatase" evidence="9">
    <location>
        <begin position="496"/>
        <end position="711"/>
    </location>
</feature>
<evidence type="ECO:0000256" key="4">
    <source>
        <dbReference type="ARBA" id="ARBA00022801"/>
    </source>
</evidence>
<dbReference type="PROSITE" id="PS51746">
    <property type="entry name" value="PPM_2"/>
    <property type="match status" value="1"/>
</dbReference>
<dbReference type="EMBL" id="QFDM01000001">
    <property type="protein sequence ID" value="MCM2465514.1"/>
    <property type="molecule type" value="Genomic_DNA"/>
</dbReference>
<feature type="transmembrane region" description="Helical" evidence="7">
    <location>
        <begin position="20"/>
        <end position="40"/>
    </location>
</feature>
<dbReference type="Gene3D" id="3.30.450.20">
    <property type="entry name" value="PAS domain"/>
    <property type="match status" value="2"/>
</dbReference>
<reference evidence="10 11" key="1">
    <citation type="submission" date="2018-05" db="EMBL/GenBank/DDBJ databases">
        <title>Isolation and characterization of genus Methanoculleus species and their viruses from deep sea marine sediment offshore southwestern Taiwan.</title>
        <authorList>
            <person name="Wei W.-H."/>
            <person name="Chen W.-C."/>
            <person name="Lai M.-C."/>
            <person name="Chen S.-C."/>
        </authorList>
    </citation>
    <scope>NUCLEOTIDE SEQUENCE [LARGE SCALE GENOMIC DNA]</scope>
    <source>
        <strain evidence="10 11">CWC-02</strain>
    </source>
</reference>
<evidence type="ECO:0000256" key="5">
    <source>
        <dbReference type="ARBA" id="ARBA00022989"/>
    </source>
</evidence>
<dbReference type="InterPro" id="IPR033479">
    <property type="entry name" value="dCache_1"/>
</dbReference>
<dbReference type="Gene3D" id="3.60.40.10">
    <property type="entry name" value="PPM-type phosphatase domain"/>
    <property type="match status" value="1"/>
</dbReference>
<keyword evidence="4" id="KW-0378">Hydrolase</keyword>
<dbReference type="GO" id="GO:0016787">
    <property type="term" value="F:hydrolase activity"/>
    <property type="evidence" value="ECO:0007669"/>
    <property type="project" value="UniProtKB-KW"/>
</dbReference>
<keyword evidence="6 7" id="KW-0472">Membrane</keyword>
<proteinExistence type="predicted"/>
<evidence type="ECO:0000259" key="8">
    <source>
        <dbReference type="PROSITE" id="PS50885"/>
    </source>
</evidence>
<dbReference type="GO" id="GO:0005886">
    <property type="term" value="C:plasma membrane"/>
    <property type="evidence" value="ECO:0007669"/>
    <property type="project" value="UniProtKB-SubCell"/>
</dbReference>
<dbReference type="InterPro" id="IPR003660">
    <property type="entry name" value="HAMP_dom"/>
</dbReference>
<keyword evidence="3 7" id="KW-0812">Transmembrane</keyword>
<dbReference type="Pfam" id="PF02743">
    <property type="entry name" value="dCache_1"/>
    <property type="match status" value="1"/>
</dbReference>
<dbReference type="CDD" id="cd12913">
    <property type="entry name" value="PDC1_MCP_like"/>
    <property type="match status" value="1"/>
</dbReference>
<evidence type="ECO:0000256" key="6">
    <source>
        <dbReference type="ARBA" id="ARBA00023136"/>
    </source>
</evidence>
<dbReference type="Pfam" id="PF00672">
    <property type="entry name" value="HAMP"/>
    <property type="match status" value="1"/>
</dbReference>
<evidence type="ECO:0000313" key="11">
    <source>
        <dbReference type="Proteomes" id="UP001523230"/>
    </source>
</evidence>
<dbReference type="SUPFAM" id="SSF158472">
    <property type="entry name" value="HAMP domain-like"/>
    <property type="match status" value="1"/>
</dbReference>
<dbReference type="InterPro" id="IPR036457">
    <property type="entry name" value="PPM-type-like_dom_sf"/>
</dbReference>
<dbReference type="Gene3D" id="6.10.340.10">
    <property type="match status" value="1"/>
</dbReference>
<dbReference type="InterPro" id="IPR052016">
    <property type="entry name" value="Bact_Sigma-Reg"/>
</dbReference>
<dbReference type="InterPro" id="IPR029151">
    <property type="entry name" value="Sensor-like_sf"/>
</dbReference>
<keyword evidence="5 7" id="KW-1133">Transmembrane helix</keyword>
<dbReference type="AlphaFoldDB" id="A0ABD4TF38"/>
<dbReference type="PANTHER" id="PTHR43156:SF2">
    <property type="entry name" value="STAGE II SPORULATION PROTEIN E"/>
    <property type="match status" value="1"/>
</dbReference>
<dbReference type="Proteomes" id="UP001523230">
    <property type="component" value="Unassembled WGS sequence"/>
</dbReference>
<comment type="subcellular location">
    <subcellularLocation>
        <location evidence="1">Cell membrane</location>
        <topology evidence="1">Multi-pass membrane protein</topology>
    </subcellularLocation>
</comment>
<protein>
    <submittedName>
        <fullName evidence="10">Serine/threonine protein phosphatase</fullName>
    </submittedName>
</protein>
<organism evidence="10 11">
    <name type="scientific">Methanoculleus oceani</name>
    <dbReference type="NCBI Taxonomy" id="2184756"/>
    <lineage>
        <taxon>Archaea</taxon>
        <taxon>Methanobacteriati</taxon>
        <taxon>Methanobacteriota</taxon>
        <taxon>Stenosarchaea group</taxon>
        <taxon>Methanomicrobia</taxon>
        <taxon>Methanomicrobiales</taxon>
        <taxon>Methanomicrobiaceae</taxon>
        <taxon>Methanoculleus</taxon>
    </lineage>
</organism>
<dbReference type="Pfam" id="PF07228">
    <property type="entry name" value="SpoIIE"/>
    <property type="match status" value="1"/>
</dbReference>
<evidence type="ECO:0000256" key="7">
    <source>
        <dbReference type="SAM" id="Phobius"/>
    </source>
</evidence>
<evidence type="ECO:0000256" key="1">
    <source>
        <dbReference type="ARBA" id="ARBA00004651"/>
    </source>
</evidence>
<dbReference type="CDD" id="cd12912">
    <property type="entry name" value="PDC2_MCP_like"/>
    <property type="match status" value="1"/>
</dbReference>
<evidence type="ECO:0000259" key="9">
    <source>
        <dbReference type="PROSITE" id="PS51746"/>
    </source>
</evidence>
<sequence length="712" mass="78129">MSESEQEHRRIRISVRTKFLLVFLGLSTAALLFAGTLAFVQMDDVSWYALERSTDLGNRAINDSTTALERNAEESLLRLAQDQAYISNIVFEQVSGDLEVMGRYAATVMENPSMVRPRYFYLQDEEPEDRRATSVLFLAPGIEGDLPEERNAAGVMDDIFIPVSATNRNLASVYVGTGSGMAMIYPWTTGFDANFDPRLRSWFSQANETGGTVWSEPYVDLLGNGLMVTCSRPVYDTERGWVWVVGADVTIETINQQIIGTQVGDRGYAMLIDQHGNVISRPGLTSGDMRWDGSFVAENLLASENPDLVAVAGKMTSGETGVARVGFDDGERFIAYAPVRSVNWSVGVVMPVDEVLAPIRTTRESILSASEDTAMHISSQQDRMKTVFTGAFLALLVVVALLTLAVTRHITRPIEELQKGSEAIGRGDLTCRVNVETGDEFEDLARSFNRMATELRGHIEDLRRTTAEKERIAKELEIAKEIQQSILPESAPVLPGFDLAGFNLSAREVGGDFYDYIPVGEGCWGVEIADVSGKGVPAALFMALSRTLVRASASQNLDPAGSILEANRYICMDSKTSMFVTLFYGILDTRKRTFSYVNAGHNPPLLFRAGSSEATLLMGKGIALGIFDEIELELVQLQLNPGDTVVFYTDGVTEATNERDEEYGMERLTALISGLLDRGAREMIDAIVEDVTAHAGNQPQFDDITLVVLKVG</sequence>
<name>A0ABD4TF38_9EURY</name>
<gene>
    <name evidence="10" type="ORF">DIC75_04170</name>
</gene>
<dbReference type="PANTHER" id="PTHR43156">
    <property type="entry name" value="STAGE II SPORULATION PROTEIN E-RELATED"/>
    <property type="match status" value="1"/>
</dbReference>
<dbReference type="PROSITE" id="PS50885">
    <property type="entry name" value="HAMP"/>
    <property type="match status" value="1"/>
</dbReference>
<keyword evidence="11" id="KW-1185">Reference proteome</keyword>
<comment type="caution">
    <text evidence="10">The sequence shown here is derived from an EMBL/GenBank/DDBJ whole genome shotgun (WGS) entry which is preliminary data.</text>
</comment>
<evidence type="ECO:0000256" key="3">
    <source>
        <dbReference type="ARBA" id="ARBA00022692"/>
    </source>
</evidence>
<evidence type="ECO:0000256" key="2">
    <source>
        <dbReference type="ARBA" id="ARBA00022475"/>
    </source>
</evidence>
<dbReference type="InterPro" id="IPR001932">
    <property type="entry name" value="PPM-type_phosphatase-like_dom"/>
</dbReference>